<proteinExistence type="predicted"/>
<gene>
    <name evidence="1" type="ORF">LMG22037_05767</name>
</gene>
<evidence type="ECO:0000313" key="1">
    <source>
        <dbReference type="EMBL" id="CAB3733107.1"/>
    </source>
</evidence>
<sequence length="168" mass="18704">MASLPSRLRARAPVYPALESIMPGISRQELKQAWSRIIQPMEPAYVYEQARRLAMEAFDAAVTDLTAALTELPAGICAQFGVAEAEGEVWTFWLACERKSTLLWASGPREAVFEDAVDPGRYEGISVHDAQIATRLIRAWLASVDRKTVAYPVETLREARGRRADDLL</sequence>
<protein>
    <submittedName>
        <fullName evidence="1">Uncharacterized protein</fullName>
    </submittedName>
</protein>
<accession>A0A6J5CEV6</accession>
<dbReference type="RefSeq" id="WP_035482960.1">
    <property type="nucleotide sequence ID" value="NZ_CADFGL010000043.1"/>
</dbReference>
<dbReference type="Proteomes" id="UP000494249">
    <property type="component" value="Unassembled WGS sequence"/>
</dbReference>
<evidence type="ECO:0000313" key="2">
    <source>
        <dbReference type="Proteomes" id="UP000494249"/>
    </source>
</evidence>
<dbReference type="EMBL" id="CADIKB010000046">
    <property type="protein sequence ID" value="CAB3733107.1"/>
    <property type="molecule type" value="Genomic_DNA"/>
</dbReference>
<name>A0A6J5CEV6_9BURK</name>
<organism evidence="1 2">
    <name type="scientific">Paraburkholderia phenoliruptrix</name>
    <dbReference type="NCBI Taxonomy" id="252970"/>
    <lineage>
        <taxon>Bacteria</taxon>
        <taxon>Pseudomonadati</taxon>
        <taxon>Pseudomonadota</taxon>
        <taxon>Betaproteobacteria</taxon>
        <taxon>Burkholderiales</taxon>
        <taxon>Burkholderiaceae</taxon>
        <taxon>Paraburkholderia</taxon>
    </lineage>
</organism>
<reference evidence="1 2" key="1">
    <citation type="submission" date="2020-04" db="EMBL/GenBank/DDBJ databases">
        <authorList>
            <person name="De Canck E."/>
        </authorList>
    </citation>
    <scope>NUCLEOTIDE SEQUENCE [LARGE SCALE GENOMIC DNA]</scope>
    <source>
        <strain evidence="1 2">LMG 22037</strain>
    </source>
</reference>
<dbReference type="AlphaFoldDB" id="A0A6J5CEV6"/>